<accession>A0A2V1AM31</accession>
<proteinExistence type="inferred from homology"/>
<dbReference type="GO" id="GO:0050660">
    <property type="term" value="F:flavin adenine dinucleotide binding"/>
    <property type="evidence" value="ECO:0007669"/>
    <property type="project" value="TreeGrafter"/>
</dbReference>
<dbReference type="PRINTS" id="PR00469">
    <property type="entry name" value="PNDRDTASEII"/>
</dbReference>
<gene>
    <name evidence="6" type="ORF">CXQ85_001060</name>
</gene>
<dbReference type="GO" id="GO:0005737">
    <property type="term" value="C:cytoplasm"/>
    <property type="evidence" value="ECO:0007669"/>
    <property type="project" value="TreeGrafter"/>
</dbReference>
<dbReference type="RefSeq" id="XP_025339712.1">
    <property type="nucleotide sequence ID" value="XM_025484781.1"/>
</dbReference>
<dbReference type="InterPro" id="IPR023753">
    <property type="entry name" value="FAD/NAD-binding_dom"/>
</dbReference>
<evidence type="ECO:0000256" key="3">
    <source>
        <dbReference type="ARBA" id="ARBA00022827"/>
    </source>
</evidence>
<dbReference type="VEuPathDB" id="FungiDB:CXQ85_001060"/>
<evidence type="ECO:0000313" key="6">
    <source>
        <dbReference type="EMBL" id="PVH18772.1"/>
    </source>
</evidence>
<evidence type="ECO:0000256" key="2">
    <source>
        <dbReference type="ARBA" id="ARBA00022630"/>
    </source>
</evidence>
<dbReference type="PRINTS" id="PR00368">
    <property type="entry name" value="FADPNR"/>
</dbReference>
<feature type="domain" description="FAD/NAD(P)-binding" evidence="5">
    <location>
        <begin position="3"/>
        <end position="278"/>
    </location>
</feature>
<reference evidence="6 7" key="1">
    <citation type="submission" date="2017-12" db="EMBL/GenBank/DDBJ databases">
        <title>Genome Sequence of a Multidrug-Resistant Candida haemulonii Isolate from a Patient with Chronic Leg Ulcers in Israel.</title>
        <authorList>
            <person name="Chow N.A."/>
            <person name="Gade L."/>
            <person name="Batra D."/>
            <person name="Rowe L.A."/>
            <person name="Ben-Ami R."/>
            <person name="Loparev V.N."/>
            <person name="Litvintseva A.P."/>
        </authorList>
    </citation>
    <scope>NUCLEOTIDE SEQUENCE [LARGE SCALE GENOMIC DNA]</scope>
    <source>
        <strain evidence="6 7">B11899</strain>
    </source>
</reference>
<evidence type="ECO:0000313" key="7">
    <source>
        <dbReference type="Proteomes" id="UP000244309"/>
    </source>
</evidence>
<name>A0A2V1AM31_9ASCO</name>
<keyword evidence="3" id="KW-0274">FAD</keyword>
<dbReference type="PANTHER" id="PTHR43735:SF3">
    <property type="entry name" value="FERROPTOSIS SUPPRESSOR PROTEIN 1"/>
    <property type="match status" value="1"/>
</dbReference>
<evidence type="ECO:0000256" key="1">
    <source>
        <dbReference type="ARBA" id="ARBA00006442"/>
    </source>
</evidence>
<keyword evidence="2" id="KW-0285">Flavoprotein</keyword>
<dbReference type="OrthoDB" id="202203at2759"/>
<dbReference type="SUPFAM" id="SSF51905">
    <property type="entry name" value="FAD/NAD(P)-binding domain"/>
    <property type="match status" value="1"/>
</dbReference>
<dbReference type="InterPro" id="IPR036188">
    <property type="entry name" value="FAD/NAD-bd_sf"/>
</dbReference>
<keyword evidence="4" id="KW-0560">Oxidoreductase</keyword>
<protein>
    <recommendedName>
        <fullName evidence="5">FAD/NAD(P)-binding domain-containing protein</fullName>
    </recommendedName>
</protein>
<organism evidence="6 7">
    <name type="scientific">Candidozyma haemuli</name>
    <dbReference type="NCBI Taxonomy" id="45357"/>
    <lineage>
        <taxon>Eukaryota</taxon>
        <taxon>Fungi</taxon>
        <taxon>Dikarya</taxon>
        <taxon>Ascomycota</taxon>
        <taxon>Saccharomycotina</taxon>
        <taxon>Pichiomycetes</taxon>
        <taxon>Metschnikowiaceae</taxon>
        <taxon>Candidozyma</taxon>
    </lineage>
</organism>
<evidence type="ECO:0000256" key="4">
    <source>
        <dbReference type="ARBA" id="ARBA00023002"/>
    </source>
</evidence>
<comment type="caution">
    <text evidence="6">The sequence shown here is derived from an EMBL/GenBank/DDBJ whole genome shotgun (WGS) entry which is preliminary data.</text>
</comment>
<sequence>MPHVVILGGSFAGCNAVKTLYSLAPDLELTLISSSSHAYFNCAAPRLLVEPETLEKTLFSLDTFVQKHSKGRGRFVQGTATKANLEKKEIEVDATNGNKTITYDYLVIATGTKSSDKGFKVNQSHEEASEAILDWGKKIKAAETIGILGGGPTGVESAGEIAHDLKKKVTVYTGDKEPLSVAKLGKGTQDKLEKLGVEVINNVRYKEIIPQDSGASRVVFDNGSERTFDVILNTTLYVPFSDFLPDEVKNDKGFVNVDDRLVVKGFPEVFALGDIVAGAAQSIVDLKFGQLPVFAATAKADIFGQETKSISYSPVRSTIIVPISRKGGEGRLFGWHIPSFAVWLIKARTFMVDKASGDFA</sequence>
<dbReference type="AlphaFoldDB" id="A0A2V1AM31"/>
<dbReference type="Pfam" id="PF07992">
    <property type="entry name" value="Pyr_redox_2"/>
    <property type="match status" value="1"/>
</dbReference>
<dbReference type="PANTHER" id="PTHR43735">
    <property type="entry name" value="APOPTOSIS-INDUCING FACTOR 1"/>
    <property type="match status" value="1"/>
</dbReference>
<dbReference type="GO" id="GO:0004174">
    <property type="term" value="F:electron-transferring-flavoprotein dehydrogenase activity"/>
    <property type="evidence" value="ECO:0007669"/>
    <property type="project" value="TreeGrafter"/>
</dbReference>
<comment type="similarity">
    <text evidence="1">Belongs to the FAD-dependent oxidoreductase family.</text>
</comment>
<evidence type="ECO:0000259" key="5">
    <source>
        <dbReference type="Pfam" id="PF07992"/>
    </source>
</evidence>
<dbReference type="STRING" id="45357.A0A2V1AM31"/>
<keyword evidence="7" id="KW-1185">Reference proteome</keyword>
<dbReference type="Proteomes" id="UP000244309">
    <property type="component" value="Unassembled WGS sequence"/>
</dbReference>
<dbReference type="Gene3D" id="3.50.50.100">
    <property type="match status" value="1"/>
</dbReference>
<dbReference type="EMBL" id="PKFO01000001">
    <property type="protein sequence ID" value="PVH18772.1"/>
    <property type="molecule type" value="Genomic_DNA"/>
</dbReference>
<dbReference type="GeneID" id="37006391"/>